<dbReference type="Pfam" id="PF00294">
    <property type="entry name" value="PfkB"/>
    <property type="match status" value="1"/>
</dbReference>
<dbReference type="SMART" id="SM00054">
    <property type="entry name" value="EFh"/>
    <property type="match status" value="2"/>
</dbReference>
<evidence type="ECO:0000256" key="9">
    <source>
        <dbReference type="ARBA" id="ARBA00023277"/>
    </source>
</evidence>
<evidence type="ECO:0000256" key="7">
    <source>
        <dbReference type="ARBA" id="ARBA00022837"/>
    </source>
</evidence>
<dbReference type="InterPro" id="IPR029056">
    <property type="entry name" value="Ribokinase-like"/>
</dbReference>
<sequence length="491" mass="53229">MALHPTAFYFGGVAFNSRNSVAFRRGNVGASGFSSPPLVSIPLSSLQCKAFSGDGLNETKDSSLVVCFGEMLIDFVPTTNGLSLAEAPAFKKAPGGAPANVAVGIARLGGTSAFIGKVGEDEFGYMLANILEENNVNNEGIRFDPGARTALAFVTLKNDGEREFMFYRNPSADMLLQEDELDFNLIRKVCKIFHYGSISLITEPCKSAHIAAAKAAKDAGVLLSYDPNLRLPLWSSADSAREGILSIWELADIIKISEEEISFLTKGEDPYDDAVVRKLFHPNLKMLLVTEGADGCRYYTKEFNGRVRGLKVDAVDTTGAGDAFVAGILSQLAEDLSLLKNEHRLRDALAFANACGALTVTERGAIPALPTREVVQNAILNIGSKTVENFEINSLKQKSNHTFALKTMADEAQDQAERERIFKHFDLNGDGKISAAELGDCLKTLGSVTPDDIKRMMAEIDTDGDGFISYEEFTEFATANRGLMKDVAKIF</sequence>
<comment type="function">
    <text evidence="10">May play an important role in maintaining the flux of carbon towards starch formation.</text>
</comment>
<dbReference type="SUPFAM" id="SSF53613">
    <property type="entry name" value="Ribokinase-like"/>
    <property type="match status" value="1"/>
</dbReference>
<keyword evidence="7" id="KW-0106">Calcium</keyword>
<organism evidence="15 16">
    <name type="scientific">Hevea brasiliensis</name>
    <name type="common">Para rubber tree</name>
    <name type="synonym">Siphonia brasiliensis</name>
    <dbReference type="NCBI Taxonomy" id="3981"/>
    <lineage>
        <taxon>Eukaryota</taxon>
        <taxon>Viridiplantae</taxon>
        <taxon>Streptophyta</taxon>
        <taxon>Embryophyta</taxon>
        <taxon>Tracheophyta</taxon>
        <taxon>Spermatophyta</taxon>
        <taxon>Magnoliopsida</taxon>
        <taxon>eudicotyledons</taxon>
        <taxon>Gunneridae</taxon>
        <taxon>Pentapetalae</taxon>
        <taxon>rosids</taxon>
        <taxon>fabids</taxon>
        <taxon>Malpighiales</taxon>
        <taxon>Euphorbiaceae</taxon>
        <taxon>Crotonoideae</taxon>
        <taxon>Micrandreae</taxon>
        <taxon>Hevea</taxon>
    </lineage>
</organism>
<dbReference type="EMBL" id="JAAGAX010000013">
    <property type="protein sequence ID" value="KAF2295405.1"/>
    <property type="molecule type" value="Genomic_DNA"/>
</dbReference>
<accession>A0A6A6L4N4</accession>
<keyword evidence="5" id="KW-0547">Nucleotide-binding</keyword>
<dbReference type="GO" id="GO:0005524">
    <property type="term" value="F:ATP binding"/>
    <property type="evidence" value="ECO:0007669"/>
    <property type="project" value="UniProtKB-KW"/>
</dbReference>
<dbReference type="InterPro" id="IPR002173">
    <property type="entry name" value="Carboh/pur_kinase_PfkB_CS"/>
</dbReference>
<feature type="domain" description="EF-hand" evidence="14">
    <location>
        <begin position="451"/>
        <end position="483"/>
    </location>
</feature>
<evidence type="ECO:0000256" key="1">
    <source>
        <dbReference type="ARBA" id="ARBA00004727"/>
    </source>
</evidence>
<dbReference type="PANTHER" id="PTHR43085:SF1">
    <property type="entry name" value="PSEUDOURIDINE KINASE-RELATED"/>
    <property type="match status" value="1"/>
</dbReference>
<dbReference type="AlphaFoldDB" id="A0A6A6L4N4"/>
<dbReference type="Proteomes" id="UP000467840">
    <property type="component" value="Chromosome 7"/>
</dbReference>
<comment type="catalytic activity">
    <reaction evidence="12">
        <text>D-fructose + ATP = D-fructose 6-phosphate + ADP + H(+)</text>
        <dbReference type="Rhea" id="RHEA:16125"/>
        <dbReference type="ChEBI" id="CHEBI:15378"/>
        <dbReference type="ChEBI" id="CHEBI:30616"/>
        <dbReference type="ChEBI" id="CHEBI:37721"/>
        <dbReference type="ChEBI" id="CHEBI:61527"/>
        <dbReference type="ChEBI" id="CHEBI:456216"/>
        <dbReference type="EC" id="2.7.1.4"/>
    </reaction>
</comment>
<dbReference type="Pfam" id="PF13499">
    <property type="entry name" value="EF-hand_7"/>
    <property type="match status" value="1"/>
</dbReference>
<dbReference type="GO" id="GO:0009570">
    <property type="term" value="C:chloroplast stroma"/>
    <property type="evidence" value="ECO:0007669"/>
    <property type="project" value="TreeGrafter"/>
</dbReference>
<dbReference type="InterPro" id="IPR011992">
    <property type="entry name" value="EF-hand-dom_pair"/>
</dbReference>
<dbReference type="GO" id="GO:0008865">
    <property type="term" value="F:fructokinase activity"/>
    <property type="evidence" value="ECO:0007669"/>
    <property type="project" value="UniProtKB-EC"/>
</dbReference>
<protein>
    <recommendedName>
        <fullName evidence="11">fructokinase</fullName>
        <ecNumber evidence="11">2.7.1.4</ecNumber>
    </recommendedName>
</protein>
<dbReference type="GO" id="GO:0006000">
    <property type="term" value="P:fructose metabolic process"/>
    <property type="evidence" value="ECO:0007669"/>
    <property type="project" value="TreeGrafter"/>
</dbReference>
<dbReference type="InterPro" id="IPR018247">
    <property type="entry name" value="EF_Hand_1_Ca_BS"/>
</dbReference>
<evidence type="ECO:0000256" key="5">
    <source>
        <dbReference type="ARBA" id="ARBA00022741"/>
    </source>
</evidence>
<keyword evidence="16" id="KW-1185">Reference proteome</keyword>
<dbReference type="Gene3D" id="3.40.1190.20">
    <property type="match status" value="1"/>
</dbReference>
<dbReference type="EC" id="2.7.1.4" evidence="11"/>
<dbReference type="PROSITE" id="PS50222">
    <property type="entry name" value="EF_HAND_2"/>
    <property type="match status" value="2"/>
</dbReference>
<feature type="domain" description="EF-hand" evidence="14">
    <location>
        <begin position="413"/>
        <end position="448"/>
    </location>
</feature>
<dbReference type="FunFam" id="3.40.1190.20:FF:000005">
    <property type="entry name" value="Probable fructokinase-2"/>
    <property type="match status" value="1"/>
</dbReference>
<proteinExistence type="inferred from homology"/>
<dbReference type="PANTHER" id="PTHR43085">
    <property type="entry name" value="HEXOKINASE FAMILY MEMBER"/>
    <property type="match status" value="1"/>
</dbReference>
<dbReference type="GO" id="GO:0005829">
    <property type="term" value="C:cytosol"/>
    <property type="evidence" value="ECO:0007669"/>
    <property type="project" value="TreeGrafter"/>
</dbReference>
<dbReference type="PROSITE" id="PS00018">
    <property type="entry name" value="EF_HAND_1"/>
    <property type="match status" value="2"/>
</dbReference>
<gene>
    <name evidence="15" type="ORF">GH714_032770</name>
</gene>
<evidence type="ECO:0000256" key="3">
    <source>
        <dbReference type="ARBA" id="ARBA00022679"/>
    </source>
</evidence>
<dbReference type="PROSITE" id="PS00584">
    <property type="entry name" value="PFKB_KINASES_2"/>
    <property type="match status" value="1"/>
</dbReference>
<name>A0A6A6L4N4_HEVBR</name>
<evidence type="ECO:0000313" key="16">
    <source>
        <dbReference type="Proteomes" id="UP000467840"/>
    </source>
</evidence>
<evidence type="ECO:0000256" key="8">
    <source>
        <dbReference type="ARBA" id="ARBA00022840"/>
    </source>
</evidence>
<keyword evidence="9" id="KW-0119">Carbohydrate metabolism</keyword>
<evidence type="ECO:0000256" key="12">
    <source>
        <dbReference type="ARBA" id="ARBA00048451"/>
    </source>
</evidence>
<keyword evidence="6 13" id="KW-0418">Kinase</keyword>
<dbReference type="PRINTS" id="PR00990">
    <property type="entry name" value="RIBOKINASE"/>
</dbReference>
<dbReference type="CDD" id="cd01167">
    <property type="entry name" value="bac_FRK"/>
    <property type="match status" value="1"/>
</dbReference>
<keyword evidence="4" id="KW-0677">Repeat</keyword>
<dbReference type="CDD" id="cd00051">
    <property type="entry name" value="EFh"/>
    <property type="match status" value="1"/>
</dbReference>
<dbReference type="InterPro" id="IPR002139">
    <property type="entry name" value="Ribo/fructo_kinase"/>
</dbReference>
<keyword evidence="8" id="KW-0067">ATP-binding</keyword>
<dbReference type="InterPro" id="IPR011611">
    <property type="entry name" value="PfkB_dom"/>
</dbReference>
<evidence type="ECO:0000256" key="10">
    <source>
        <dbReference type="ARBA" id="ARBA00037195"/>
    </source>
</evidence>
<keyword evidence="3 13" id="KW-0808">Transferase</keyword>
<comment type="similarity">
    <text evidence="2 13">Belongs to the carbohydrate kinase PfkB family.</text>
</comment>
<dbReference type="FunFam" id="1.10.238.10:FF:000003">
    <property type="entry name" value="Calmodulin A"/>
    <property type="match status" value="1"/>
</dbReference>
<dbReference type="InterPro" id="IPR002048">
    <property type="entry name" value="EF_hand_dom"/>
</dbReference>
<evidence type="ECO:0000256" key="6">
    <source>
        <dbReference type="ARBA" id="ARBA00022777"/>
    </source>
</evidence>
<dbReference type="InterPro" id="IPR050306">
    <property type="entry name" value="PfkB_Carbo_kinase"/>
</dbReference>
<comment type="caution">
    <text evidence="15">The sequence shown here is derived from an EMBL/GenBank/DDBJ whole genome shotgun (WGS) entry which is preliminary data.</text>
</comment>
<comment type="pathway">
    <text evidence="1">Glycan biosynthesis; starch biosynthesis.</text>
</comment>
<reference evidence="15 16" key="1">
    <citation type="journal article" date="2020" name="Mol. Plant">
        <title>The Chromosome-Based Rubber Tree Genome Provides New Insights into Spurge Genome Evolution and Rubber Biosynthesis.</title>
        <authorList>
            <person name="Liu J."/>
            <person name="Shi C."/>
            <person name="Shi C.C."/>
            <person name="Li W."/>
            <person name="Zhang Q.J."/>
            <person name="Zhang Y."/>
            <person name="Li K."/>
            <person name="Lu H.F."/>
            <person name="Shi C."/>
            <person name="Zhu S.T."/>
            <person name="Xiao Z.Y."/>
            <person name="Nan H."/>
            <person name="Yue Y."/>
            <person name="Zhu X.G."/>
            <person name="Wu Y."/>
            <person name="Hong X.N."/>
            <person name="Fan G.Y."/>
            <person name="Tong Y."/>
            <person name="Zhang D."/>
            <person name="Mao C.L."/>
            <person name="Liu Y.L."/>
            <person name="Hao S.J."/>
            <person name="Liu W.Q."/>
            <person name="Lv M.Q."/>
            <person name="Zhang H.B."/>
            <person name="Liu Y."/>
            <person name="Hu-Tang G.R."/>
            <person name="Wang J.P."/>
            <person name="Wang J.H."/>
            <person name="Sun Y.H."/>
            <person name="Ni S.B."/>
            <person name="Chen W.B."/>
            <person name="Zhang X.C."/>
            <person name="Jiao Y.N."/>
            <person name="Eichler E.E."/>
            <person name="Li G.H."/>
            <person name="Liu X."/>
            <person name="Gao L.Z."/>
        </authorList>
    </citation>
    <scope>NUCLEOTIDE SEQUENCE [LARGE SCALE GENOMIC DNA]</scope>
    <source>
        <strain evidence="16">cv. GT1</strain>
        <tissue evidence="15">Leaf</tissue>
    </source>
</reference>
<evidence type="ECO:0000313" key="15">
    <source>
        <dbReference type="EMBL" id="KAF2295405.1"/>
    </source>
</evidence>
<evidence type="ECO:0000256" key="11">
    <source>
        <dbReference type="ARBA" id="ARBA00038887"/>
    </source>
</evidence>
<dbReference type="PROSITE" id="PS00583">
    <property type="entry name" value="PFKB_KINASES_1"/>
    <property type="match status" value="1"/>
</dbReference>
<evidence type="ECO:0000256" key="4">
    <source>
        <dbReference type="ARBA" id="ARBA00022737"/>
    </source>
</evidence>
<evidence type="ECO:0000256" key="2">
    <source>
        <dbReference type="ARBA" id="ARBA00010688"/>
    </source>
</evidence>
<evidence type="ECO:0000256" key="13">
    <source>
        <dbReference type="RuleBase" id="RU003704"/>
    </source>
</evidence>
<dbReference type="Gene3D" id="1.10.238.10">
    <property type="entry name" value="EF-hand"/>
    <property type="match status" value="1"/>
</dbReference>
<evidence type="ECO:0000259" key="14">
    <source>
        <dbReference type="PROSITE" id="PS50222"/>
    </source>
</evidence>
<dbReference type="GO" id="GO:0005509">
    <property type="term" value="F:calcium ion binding"/>
    <property type="evidence" value="ECO:0007669"/>
    <property type="project" value="InterPro"/>
</dbReference>
<dbReference type="SUPFAM" id="SSF47473">
    <property type="entry name" value="EF-hand"/>
    <property type="match status" value="1"/>
</dbReference>